<evidence type="ECO:0000256" key="1">
    <source>
        <dbReference type="SAM" id="Phobius"/>
    </source>
</evidence>
<proteinExistence type="predicted"/>
<dbReference type="InParanoid" id="A0A6J3BZ79"/>
<feature type="transmembrane region" description="Helical" evidence="1">
    <location>
        <begin position="471"/>
        <end position="493"/>
    </location>
</feature>
<evidence type="ECO:0000256" key="2">
    <source>
        <dbReference type="SAM" id="SignalP"/>
    </source>
</evidence>
<keyword evidence="1" id="KW-1133">Transmembrane helix</keyword>
<feature type="transmembrane region" description="Helical" evidence="1">
    <location>
        <begin position="149"/>
        <end position="173"/>
    </location>
</feature>
<accession>A0A6J3BZ79</accession>
<protein>
    <submittedName>
        <fullName evidence="5">Nose resistant to fluoxetine protein 6-like</fullName>
    </submittedName>
</protein>
<dbReference type="GO" id="GO:0016747">
    <property type="term" value="F:acyltransferase activity, transferring groups other than amino-acyl groups"/>
    <property type="evidence" value="ECO:0007669"/>
    <property type="project" value="InterPro"/>
</dbReference>
<feature type="transmembrane region" description="Helical" evidence="1">
    <location>
        <begin position="388"/>
        <end position="407"/>
    </location>
</feature>
<dbReference type="KEGG" id="gmw:113519551"/>
<keyword evidence="1" id="KW-0812">Transmembrane</keyword>
<dbReference type="PANTHER" id="PTHR11161">
    <property type="entry name" value="O-ACYLTRANSFERASE"/>
    <property type="match status" value="1"/>
</dbReference>
<dbReference type="GeneID" id="113519551"/>
<feature type="transmembrane region" description="Helical" evidence="1">
    <location>
        <begin position="218"/>
        <end position="234"/>
    </location>
</feature>
<dbReference type="InterPro" id="IPR002656">
    <property type="entry name" value="Acyl_transf_3_dom"/>
</dbReference>
<evidence type="ECO:0000313" key="5">
    <source>
        <dbReference type="RefSeq" id="XP_031765732.2"/>
    </source>
</evidence>
<dbReference type="AlphaFoldDB" id="A0A6J3BZ79"/>
<feature type="transmembrane region" description="Helical" evidence="1">
    <location>
        <begin position="298"/>
        <end position="318"/>
    </location>
</feature>
<feature type="transmembrane region" description="Helical" evidence="1">
    <location>
        <begin position="546"/>
        <end position="564"/>
    </location>
</feature>
<keyword evidence="1" id="KW-0472">Membrane</keyword>
<dbReference type="RefSeq" id="XP_031765732.2">
    <property type="nucleotide sequence ID" value="XM_031909872.2"/>
</dbReference>
<feature type="domain" description="Acyltransferase 3" evidence="3">
    <location>
        <begin position="211"/>
        <end position="601"/>
    </location>
</feature>
<feature type="chain" id="PRO_5045628531" evidence="2">
    <location>
        <begin position="18"/>
        <end position="625"/>
    </location>
</feature>
<evidence type="ECO:0000313" key="4">
    <source>
        <dbReference type="Proteomes" id="UP001652740"/>
    </source>
</evidence>
<dbReference type="Proteomes" id="UP001652740">
    <property type="component" value="Unplaced"/>
</dbReference>
<feature type="transmembrane region" description="Helical" evidence="1">
    <location>
        <begin position="442"/>
        <end position="459"/>
    </location>
</feature>
<feature type="transmembrane region" description="Helical" evidence="1">
    <location>
        <begin position="584"/>
        <end position="601"/>
    </location>
</feature>
<gene>
    <name evidence="5" type="primary">LOC113519551</name>
</gene>
<feature type="transmembrane region" description="Helical" evidence="1">
    <location>
        <begin position="361"/>
        <end position="381"/>
    </location>
</feature>
<reference evidence="5" key="1">
    <citation type="submission" date="2025-08" db="UniProtKB">
        <authorList>
            <consortium name="RefSeq"/>
        </authorList>
    </citation>
    <scope>IDENTIFICATION</scope>
    <source>
        <tissue evidence="5">Whole larvae</tissue>
    </source>
</reference>
<feature type="transmembrane region" description="Helical" evidence="1">
    <location>
        <begin position="254"/>
        <end position="277"/>
    </location>
</feature>
<dbReference type="Pfam" id="PF01757">
    <property type="entry name" value="Acyl_transf_3"/>
    <property type="match status" value="1"/>
</dbReference>
<dbReference type="FunCoup" id="A0A6J3BZ79">
    <property type="interactions" value="15"/>
</dbReference>
<name>A0A6J3BZ79_GALME</name>
<sequence length="625" mass="72315">MGVLVLLFLCVFHGTSGVIYRLNEEEYKRMPPIFRMDPYNSCLQHPSGLYCSVDMTLVSDEPSELLTMIQEYSAHTAKHFNHTRLRYYVCVTDTCNTFYSDDADLTASVERCFNDTLWSEYRLKSKISDSDVILCDRQGESVVISNGELLVAFVITSLIVLNATGTLYGALYVSKKIPENKFLLSFSVPDNWKQLVTPTSYKNQFAARLRGLNGWRSIFMMFVIMAHVILPTVVSLENVHHYEQMYDNLGYHIFFNGGLIIQIFFAISGLLLVYNLLSYSEHNELTWMCLPRGVILRWLRITPPYAIVLAFTATWLRYVGSGPLWKKVVETEVNACQQDWWYHILMINNYIDHSECMPQTWYLAADMQLHILGMIVFIMIKSDRNKKLAMYMMLFMGLMLPPLHTYLQDLNGTLLVSPEVLTTVFKSDPTFNNVYKRGHTNMASFAMGMLTGYYIYYWQRHGFDINKYKKYRIIYWMLIPLDIVIILLATLFYQDRPTASILVRTAYAAVMKPLFSIAVVLLLIGMIFKLENIYRGMFEWSGWNPVARLSYCAYLIHMLPIRWLGGLKTELTYVSFSQMINNSFMIQCITLIAAVPFWLLVERPITRVINHYTSSNKNKVAAKAA</sequence>
<organism evidence="4 5">
    <name type="scientific">Galleria mellonella</name>
    <name type="common">Greater wax moth</name>
    <dbReference type="NCBI Taxonomy" id="7137"/>
    <lineage>
        <taxon>Eukaryota</taxon>
        <taxon>Metazoa</taxon>
        <taxon>Ecdysozoa</taxon>
        <taxon>Arthropoda</taxon>
        <taxon>Hexapoda</taxon>
        <taxon>Insecta</taxon>
        <taxon>Pterygota</taxon>
        <taxon>Neoptera</taxon>
        <taxon>Endopterygota</taxon>
        <taxon>Lepidoptera</taxon>
        <taxon>Glossata</taxon>
        <taxon>Ditrysia</taxon>
        <taxon>Pyraloidea</taxon>
        <taxon>Pyralidae</taxon>
        <taxon>Galleriinae</taxon>
        <taxon>Galleria</taxon>
    </lineage>
</organism>
<feature type="signal peptide" evidence="2">
    <location>
        <begin position="1"/>
        <end position="17"/>
    </location>
</feature>
<dbReference type="InterPro" id="IPR052728">
    <property type="entry name" value="O2_lipid_transport_reg"/>
</dbReference>
<evidence type="ECO:0000259" key="3">
    <source>
        <dbReference type="Pfam" id="PF01757"/>
    </source>
</evidence>
<keyword evidence="4" id="KW-1185">Reference proteome</keyword>
<feature type="transmembrane region" description="Helical" evidence="1">
    <location>
        <begin position="513"/>
        <end position="534"/>
    </location>
</feature>
<dbReference type="PANTHER" id="PTHR11161:SF22">
    <property type="entry name" value="ACYLTRANSFERASE 3 DOMAIN-CONTAINING PROTEIN-RELATED"/>
    <property type="match status" value="1"/>
</dbReference>
<keyword evidence="2" id="KW-0732">Signal</keyword>